<dbReference type="OMA" id="LFMTWLR"/>
<feature type="compositionally biased region" description="Polar residues" evidence="1">
    <location>
        <begin position="334"/>
        <end position="344"/>
    </location>
</feature>
<dbReference type="RefSeq" id="XP_018187524.1">
    <property type="nucleotide sequence ID" value="XM_018335140.1"/>
</dbReference>
<feature type="compositionally biased region" description="Basic and acidic residues" evidence="1">
    <location>
        <begin position="345"/>
        <end position="358"/>
    </location>
</feature>
<feature type="compositionally biased region" description="Low complexity" evidence="1">
    <location>
        <begin position="215"/>
        <end position="234"/>
    </location>
</feature>
<feature type="compositionally biased region" description="Polar residues" evidence="1">
    <location>
        <begin position="27"/>
        <end position="53"/>
    </location>
</feature>
<protein>
    <submittedName>
        <fullName evidence="2">Uncharacterized protein</fullName>
    </submittedName>
</protein>
<feature type="region of interest" description="Disordered" evidence="1">
    <location>
        <begin position="1"/>
        <end position="75"/>
    </location>
</feature>
<name>A0A165GB23_XYLHT</name>
<accession>A0A165GB23</accession>
<feature type="region of interest" description="Disordered" evidence="1">
    <location>
        <begin position="332"/>
        <end position="425"/>
    </location>
</feature>
<reference evidence="2 3" key="1">
    <citation type="journal article" date="2016" name="Fungal Biol.">
        <title>The genome of Xylona heveae provides a window into fungal endophytism.</title>
        <authorList>
            <person name="Gazis R."/>
            <person name="Kuo A."/>
            <person name="Riley R."/>
            <person name="LaButti K."/>
            <person name="Lipzen A."/>
            <person name="Lin J."/>
            <person name="Amirebrahimi M."/>
            <person name="Hesse C.N."/>
            <person name="Spatafora J.W."/>
            <person name="Henrissat B."/>
            <person name="Hainaut M."/>
            <person name="Grigoriev I.V."/>
            <person name="Hibbett D.S."/>
        </authorList>
    </citation>
    <scope>NUCLEOTIDE SEQUENCE [LARGE SCALE GENOMIC DNA]</scope>
    <source>
        <strain evidence="2 3">TC161</strain>
    </source>
</reference>
<evidence type="ECO:0000256" key="1">
    <source>
        <dbReference type="SAM" id="MobiDB-lite"/>
    </source>
</evidence>
<dbReference type="GeneID" id="28900277"/>
<dbReference type="AlphaFoldDB" id="A0A165GB23"/>
<dbReference type="InParanoid" id="A0A165GB23"/>
<evidence type="ECO:0000313" key="3">
    <source>
        <dbReference type="Proteomes" id="UP000076632"/>
    </source>
</evidence>
<feature type="compositionally biased region" description="Low complexity" evidence="1">
    <location>
        <begin position="361"/>
        <end position="373"/>
    </location>
</feature>
<proteinExistence type="predicted"/>
<feature type="compositionally biased region" description="Low complexity" evidence="1">
    <location>
        <begin position="10"/>
        <end position="25"/>
    </location>
</feature>
<gene>
    <name evidence="2" type="ORF">L228DRAFT_268475</name>
</gene>
<feature type="compositionally biased region" description="Polar residues" evidence="1">
    <location>
        <begin position="108"/>
        <end position="121"/>
    </location>
</feature>
<feature type="compositionally biased region" description="Polar residues" evidence="1">
    <location>
        <begin position="254"/>
        <end position="264"/>
    </location>
</feature>
<dbReference type="OrthoDB" id="5377213at2759"/>
<feature type="compositionally biased region" description="Basic and acidic residues" evidence="1">
    <location>
        <begin position="374"/>
        <end position="418"/>
    </location>
</feature>
<dbReference type="CDD" id="cd22249">
    <property type="entry name" value="UDM1_RNF168_RNF169-like"/>
    <property type="match status" value="1"/>
</dbReference>
<feature type="region of interest" description="Disordered" evidence="1">
    <location>
        <begin position="103"/>
        <end position="130"/>
    </location>
</feature>
<dbReference type="EMBL" id="KV407459">
    <property type="protein sequence ID" value="KZF21969.1"/>
    <property type="molecule type" value="Genomic_DNA"/>
</dbReference>
<sequence>MVKTRPVRPSLSSLRTGSSTLSRHSISTDAAATSSCTESLPTDTSYSVSTPSDGFNYKLDPKPPQEMSPAMSHSPAAMTIPKVRSSSHGAISASRSAFVHGKLHRRGNSTSSVQSPDATSANHHDMDSFPYASDDHDGPDHFPNTTLKPTSTTKIKPLLRKLAPRERSSLDLSRSAADNEALPGLGIYGSDMGVPTQSAADVNFSHAVPRGGYHQRSSSGTSQFSSQTASSARRPSGQYIHPMRQTPRPYTPSLGHSHSTSIMSSEPPEEEADVIYETAAPRRSLSIGGSAPVQRPPLRVQTSMNSVPRIGHGSQTSLLNSPYSIRARTDTLRSVDTASPSTRSSLDRGFRIRTREPLDPASRAASIRAARQAFSEKEEAKARKAEEDEYKAACREHRKREKQEEGERRKSESREFRARRTSSSLNEKIDSLPGREFAGLTPVQSRDIPPPTPNVYVDAAGPASNITTKRAIKSKWMGFWTWLRTRVFKIGRKVSHAV</sequence>
<evidence type="ECO:0000313" key="2">
    <source>
        <dbReference type="EMBL" id="KZF21969.1"/>
    </source>
</evidence>
<dbReference type="Proteomes" id="UP000076632">
    <property type="component" value="Unassembled WGS sequence"/>
</dbReference>
<keyword evidence="3" id="KW-1185">Reference proteome</keyword>
<feature type="region of interest" description="Disordered" evidence="1">
    <location>
        <begin position="208"/>
        <end position="272"/>
    </location>
</feature>
<organism evidence="2 3">
    <name type="scientific">Xylona heveae (strain CBS 132557 / TC161)</name>
    <dbReference type="NCBI Taxonomy" id="1328760"/>
    <lineage>
        <taxon>Eukaryota</taxon>
        <taxon>Fungi</taxon>
        <taxon>Dikarya</taxon>
        <taxon>Ascomycota</taxon>
        <taxon>Pezizomycotina</taxon>
        <taxon>Xylonomycetes</taxon>
        <taxon>Xylonales</taxon>
        <taxon>Xylonaceae</taxon>
        <taxon>Xylona</taxon>
    </lineage>
</organism>